<dbReference type="AlphaFoldDB" id="A0AAD7CUE6"/>
<evidence type="ECO:0000313" key="2">
    <source>
        <dbReference type="Proteomes" id="UP001221757"/>
    </source>
</evidence>
<comment type="caution">
    <text evidence="1">The sequence shown here is derived from an EMBL/GenBank/DDBJ whole genome shotgun (WGS) entry which is preliminary data.</text>
</comment>
<proteinExistence type="predicted"/>
<dbReference type="Proteomes" id="UP001221757">
    <property type="component" value="Unassembled WGS sequence"/>
</dbReference>
<sequence>MEGRSTEGAQSLHGVLIARRTSLLCVCDTRRYALACPTAQPSSRSRSAAASVLRPALNPRRCAPARHVLLLPAEIVKRKARANPRSSWAASARSGTHSVQAQRAARSFPQIRCAIPRFVVAQYPSYLIYHAVPDASIPRTLQATAPTQTALHLRTSALSLQATPACPTTSGGVALRASNGACPALIPRLRTRHVTEEAHERRLACRARRAPWLREWSCGRGLRPVCARRRTLLRLSPAAAARYSAGCACRRTSGRPGIDVHPKEGAVPAGGGRRECGCTGPTLSSLKPAVPT</sequence>
<name>A0AAD7CUE6_MYCRO</name>
<evidence type="ECO:0000313" key="1">
    <source>
        <dbReference type="EMBL" id="KAJ7664128.1"/>
    </source>
</evidence>
<accession>A0AAD7CUE6</accession>
<reference evidence="1" key="1">
    <citation type="submission" date="2023-03" db="EMBL/GenBank/DDBJ databases">
        <title>Massive genome expansion in bonnet fungi (Mycena s.s.) driven by repeated elements and novel gene families across ecological guilds.</title>
        <authorList>
            <consortium name="Lawrence Berkeley National Laboratory"/>
            <person name="Harder C.B."/>
            <person name="Miyauchi S."/>
            <person name="Viragh M."/>
            <person name="Kuo A."/>
            <person name="Thoen E."/>
            <person name="Andreopoulos B."/>
            <person name="Lu D."/>
            <person name="Skrede I."/>
            <person name="Drula E."/>
            <person name="Henrissat B."/>
            <person name="Morin E."/>
            <person name="Kohler A."/>
            <person name="Barry K."/>
            <person name="LaButti K."/>
            <person name="Morin E."/>
            <person name="Salamov A."/>
            <person name="Lipzen A."/>
            <person name="Mereny Z."/>
            <person name="Hegedus B."/>
            <person name="Baldrian P."/>
            <person name="Stursova M."/>
            <person name="Weitz H."/>
            <person name="Taylor A."/>
            <person name="Grigoriev I.V."/>
            <person name="Nagy L.G."/>
            <person name="Martin F."/>
            <person name="Kauserud H."/>
        </authorList>
    </citation>
    <scope>NUCLEOTIDE SEQUENCE</scope>
    <source>
        <strain evidence="1">CBHHK067</strain>
    </source>
</reference>
<organism evidence="1 2">
    <name type="scientific">Mycena rosella</name>
    <name type="common">Pink bonnet</name>
    <name type="synonym">Agaricus rosellus</name>
    <dbReference type="NCBI Taxonomy" id="1033263"/>
    <lineage>
        <taxon>Eukaryota</taxon>
        <taxon>Fungi</taxon>
        <taxon>Dikarya</taxon>
        <taxon>Basidiomycota</taxon>
        <taxon>Agaricomycotina</taxon>
        <taxon>Agaricomycetes</taxon>
        <taxon>Agaricomycetidae</taxon>
        <taxon>Agaricales</taxon>
        <taxon>Marasmiineae</taxon>
        <taxon>Mycenaceae</taxon>
        <taxon>Mycena</taxon>
    </lineage>
</organism>
<keyword evidence="2" id="KW-1185">Reference proteome</keyword>
<protein>
    <submittedName>
        <fullName evidence="1">Uncharacterized protein</fullName>
    </submittedName>
</protein>
<gene>
    <name evidence="1" type="ORF">B0H17DRAFT_303361</name>
</gene>
<dbReference type="EMBL" id="JARKIE010000226">
    <property type="protein sequence ID" value="KAJ7664128.1"/>
    <property type="molecule type" value="Genomic_DNA"/>
</dbReference>